<keyword evidence="2" id="KW-0472">Membrane</keyword>
<dbReference type="AlphaFoldDB" id="A0A4R5VMZ3"/>
<protein>
    <recommendedName>
        <fullName evidence="4">TonB-dependent transporter Oar-like beta-barrel domain-containing protein</fullName>
    </recommendedName>
</protein>
<evidence type="ECO:0000259" key="4">
    <source>
        <dbReference type="Pfam" id="PF25183"/>
    </source>
</evidence>
<dbReference type="Pfam" id="PF25183">
    <property type="entry name" value="OMP_b-brl_4"/>
    <property type="match status" value="1"/>
</dbReference>
<comment type="subcellular location">
    <subcellularLocation>
        <location evidence="1">Cell outer membrane</location>
    </subcellularLocation>
</comment>
<evidence type="ECO:0000313" key="5">
    <source>
        <dbReference type="EMBL" id="TDK59571.1"/>
    </source>
</evidence>
<name>A0A4R5VMZ3_9BURK</name>
<dbReference type="InterPro" id="IPR057601">
    <property type="entry name" value="Oar-like_b-barrel"/>
</dbReference>
<proteinExistence type="predicted"/>
<accession>A0A4R5VMZ3</accession>
<comment type="caution">
    <text evidence="5">The sequence shown here is derived from an EMBL/GenBank/DDBJ whole genome shotgun (WGS) entry which is preliminary data.</text>
</comment>
<dbReference type="EMBL" id="SMYL01000023">
    <property type="protein sequence ID" value="TDK59571.1"/>
    <property type="molecule type" value="Genomic_DNA"/>
</dbReference>
<reference evidence="5 6" key="1">
    <citation type="submission" date="2019-03" db="EMBL/GenBank/DDBJ databases">
        <title>Sapientia aquatica gen. nov., sp. nov., isolated from a crater lake.</title>
        <authorList>
            <person name="Felfoldi T."/>
            <person name="Szabo A."/>
            <person name="Toth E."/>
            <person name="Schumann P."/>
            <person name="Keki Z."/>
            <person name="Marialigeti K."/>
            <person name="Mathe I."/>
        </authorList>
    </citation>
    <scope>NUCLEOTIDE SEQUENCE [LARGE SCALE GENOMIC DNA]</scope>
    <source>
        <strain evidence="5 6">SA-152</strain>
    </source>
</reference>
<evidence type="ECO:0000256" key="1">
    <source>
        <dbReference type="ARBA" id="ARBA00004442"/>
    </source>
</evidence>
<gene>
    <name evidence="5" type="ORF">E2I14_18740</name>
</gene>
<dbReference type="SUPFAM" id="SSF56935">
    <property type="entry name" value="Porins"/>
    <property type="match status" value="1"/>
</dbReference>
<dbReference type="RefSeq" id="WP_133331408.1">
    <property type="nucleotide sequence ID" value="NZ_SMYL01000023.1"/>
</dbReference>
<organism evidence="5 6">
    <name type="scientific">Sapientia aquatica</name>
    <dbReference type="NCBI Taxonomy" id="1549640"/>
    <lineage>
        <taxon>Bacteria</taxon>
        <taxon>Pseudomonadati</taxon>
        <taxon>Pseudomonadota</taxon>
        <taxon>Betaproteobacteria</taxon>
        <taxon>Burkholderiales</taxon>
        <taxon>Oxalobacteraceae</taxon>
        <taxon>Sapientia</taxon>
    </lineage>
</organism>
<dbReference type="PANTHER" id="PTHR36837">
    <property type="entry name" value="POLY(3-HYDROXYALKANOATE) POLYMERASE SUBUNIT PHAC"/>
    <property type="match status" value="1"/>
</dbReference>
<dbReference type="InterPro" id="IPR036942">
    <property type="entry name" value="Beta-barrel_TonB_sf"/>
</dbReference>
<sequence>MNHIFKYTGYVTSDLTITALYGTSSSSHKQTPNGYDANLFQTSSTPATQVPGLVYNNPQVVGGNLPRPGSEDSDKTFRLDAEYHLNNHSIRGGIDYTKTESVYGFSTAGGGLWQYDKTNSPTSPLPFGGNLTPAQGGGYGTQGYYVESDFSSIGAKPKTTSSAQYIEDRWQVNKQVLLSLGLRNEQFTNRNDLGQVVETQHNELAPRLGASWDVNGDQTLKVFGNAGRYYMPEPNMIVVGQSGSIVATNQYYTYTGVNPTTGAPTGLNPISGVVSVNGYFGQPLNPQESVAQNIKPLYTDEFTLGFEKALAKGINVGLSVNYNKLRSTQAQLCDPAPIDNWAAAHGIDSTYFDNSNVAQNCILINPGQANTLLEDFTGNGKLTKVNLSAADIGYPRAATRVYKALNLFAEHEFRDSWYGRVDYTYSQLKGNTEGEIDTAGGGTVTETAVWNIKQIMDNSYGLLPNDHTHVIKAIGYFQVTPEWTLGSNLNIQTGAPKSCYGNYPNAQPGSYAAGYGSSFFYCNGVAADRGSLGRLPTDVQLNLEVAYQPEILRGLKFKVDVFNVLNRQTELSENETYNSGTLVNPNFGQAGALAGPRFGRLTLEYNHKFD</sequence>
<dbReference type="PANTHER" id="PTHR36837:SF2">
    <property type="entry name" value="POLY(3-HYDROXYALKANOATE) POLYMERASE SUBUNIT PHAC"/>
    <property type="match status" value="1"/>
</dbReference>
<evidence type="ECO:0000313" key="6">
    <source>
        <dbReference type="Proteomes" id="UP000294829"/>
    </source>
</evidence>
<evidence type="ECO:0000256" key="3">
    <source>
        <dbReference type="ARBA" id="ARBA00023237"/>
    </source>
</evidence>
<feature type="domain" description="TonB-dependent transporter Oar-like beta-barrel" evidence="4">
    <location>
        <begin position="195"/>
        <end position="501"/>
    </location>
</feature>
<keyword evidence="6" id="KW-1185">Reference proteome</keyword>
<dbReference type="OrthoDB" id="9768147at2"/>
<dbReference type="InterPro" id="IPR051321">
    <property type="entry name" value="PHA/PHB_synthase"/>
</dbReference>
<dbReference type="GO" id="GO:0009279">
    <property type="term" value="C:cell outer membrane"/>
    <property type="evidence" value="ECO:0007669"/>
    <property type="project" value="UniProtKB-SubCell"/>
</dbReference>
<dbReference type="Gene3D" id="2.40.170.20">
    <property type="entry name" value="TonB-dependent receptor, beta-barrel domain"/>
    <property type="match status" value="1"/>
</dbReference>
<evidence type="ECO:0000256" key="2">
    <source>
        <dbReference type="ARBA" id="ARBA00023136"/>
    </source>
</evidence>
<dbReference type="Proteomes" id="UP000294829">
    <property type="component" value="Unassembled WGS sequence"/>
</dbReference>
<keyword evidence="3" id="KW-0998">Cell outer membrane</keyword>